<dbReference type="RefSeq" id="WP_212507730.1">
    <property type="nucleotide sequence ID" value="NZ_CP060696.1"/>
</dbReference>
<name>A0A7G9WJ02_9FIRM</name>
<evidence type="ECO:0000256" key="3">
    <source>
        <dbReference type="ARBA" id="ARBA00022448"/>
    </source>
</evidence>
<accession>A0A7G9WJ02</accession>
<feature type="signal peptide" evidence="5">
    <location>
        <begin position="1"/>
        <end position="26"/>
    </location>
</feature>
<dbReference type="AlphaFoldDB" id="A0A7G9WJ02"/>
<dbReference type="Pfam" id="PF13416">
    <property type="entry name" value="SBP_bac_8"/>
    <property type="match status" value="1"/>
</dbReference>
<evidence type="ECO:0000256" key="2">
    <source>
        <dbReference type="ARBA" id="ARBA00008520"/>
    </source>
</evidence>
<organism evidence="6 7">
    <name type="scientific">Caproicibacterium amylolyticum</name>
    <dbReference type="NCBI Taxonomy" id="2766537"/>
    <lineage>
        <taxon>Bacteria</taxon>
        <taxon>Bacillati</taxon>
        <taxon>Bacillota</taxon>
        <taxon>Clostridia</taxon>
        <taxon>Eubacteriales</taxon>
        <taxon>Oscillospiraceae</taxon>
        <taxon>Caproicibacterium</taxon>
    </lineage>
</organism>
<keyword evidence="3" id="KW-0813">Transport</keyword>
<protein>
    <submittedName>
        <fullName evidence="6">ABC transporter substrate-binding protein</fullName>
    </submittedName>
</protein>
<evidence type="ECO:0000256" key="5">
    <source>
        <dbReference type="SAM" id="SignalP"/>
    </source>
</evidence>
<evidence type="ECO:0000256" key="1">
    <source>
        <dbReference type="ARBA" id="ARBA00004196"/>
    </source>
</evidence>
<dbReference type="InterPro" id="IPR050490">
    <property type="entry name" value="Bact_solute-bd_prot1"/>
</dbReference>
<reference evidence="6 7" key="1">
    <citation type="submission" date="2020-08" db="EMBL/GenBank/DDBJ databases">
        <authorList>
            <person name="Ren C."/>
            <person name="Gu Y."/>
            <person name="Xu Y."/>
        </authorList>
    </citation>
    <scope>NUCLEOTIDE SEQUENCE [LARGE SCALE GENOMIC DNA]</scope>
    <source>
        <strain evidence="6 7">LBM18003</strain>
    </source>
</reference>
<dbReference type="PANTHER" id="PTHR43649">
    <property type="entry name" value="ARABINOSE-BINDING PROTEIN-RELATED"/>
    <property type="match status" value="1"/>
</dbReference>
<sequence length="474" mass="51066">MKHNAKKIFAAALAASLVAASFTGCGGSTSSSSAAAGGSSAASTGSAAASSGKGQVYYLNFKPEQADQFNAIAKAYTEKTGVQVKVQTAASGTYEQTLKSEMAKSDAPTIFICNGPVGYKTWGSYCADLTNTDLTKHLTDASLSLKDGDKVVGLPLAVEGYGIIYNQAIMDKYFKLDGAKAKSMDEINSFAKLKAVAEDMTAKKDKLGIKGVFANTSLKTGEDWRWQTHLANLPITYELQDSNKTVTAGVNEVQFKYANEYQNIFDLYLNNSTVDKKLLGSKSVGDSTGEFALGQCAMMQNGNWVWSDISKTDGNVVEKDDIKFLPIYTGHTGEEKQGLCIGTENFACVNTKASADDQKASIDFLKWLYTGDGMDYVTKGASDGGLGFIAPYDTFKGKSPDDPLAKQVTEWQNKEGIKTIPWDFTCFPSQNFKNKFGAALLQYAQGQKSWDDVKSEFVTDWKKEASASASTASK</sequence>
<evidence type="ECO:0000313" key="6">
    <source>
        <dbReference type="EMBL" id="QNO18664.1"/>
    </source>
</evidence>
<dbReference type="Proteomes" id="UP000516046">
    <property type="component" value="Chromosome"/>
</dbReference>
<dbReference type="EMBL" id="CP060696">
    <property type="protein sequence ID" value="QNO18664.1"/>
    <property type="molecule type" value="Genomic_DNA"/>
</dbReference>
<evidence type="ECO:0000313" key="7">
    <source>
        <dbReference type="Proteomes" id="UP000516046"/>
    </source>
</evidence>
<keyword evidence="7" id="KW-1185">Reference proteome</keyword>
<dbReference type="Gene3D" id="3.40.190.10">
    <property type="entry name" value="Periplasmic binding protein-like II"/>
    <property type="match status" value="1"/>
</dbReference>
<gene>
    <name evidence="6" type="ORF">H6X83_03175</name>
</gene>
<dbReference type="SUPFAM" id="SSF53850">
    <property type="entry name" value="Periplasmic binding protein-like II"/>
    <property type="match status" value="1"/>
</dbReference>
<dbReference type="InterPro" id="IPR006059">
    <property type="entry name" value="SBP"/>
</dbReference>
<dbReference type="PANTHER" id="PTHR43649:SF31">
    <property type="entry name" value="SN-GLYCEROL-3-PHOSPHATE-BINDING PERIPLASMIC PROTEIN UGPB"/>
    <property type="match status" value="1"/>
</dbReference>
<dbReference type="KEGG" id="caml:H6X83_03175"/>
<comment type="similarity">
    <text evidence="2">Belongs to the bacterial solute-binding protein 1 family.</text>
</comment>
<feature type="chain" id="PRO_5038349395" evidence="5">
    <location>
        <begin position="27"/>
        <end position="474"/>
    </location>
</feature>
<dbReference type="GO" id="GO:0030313">
    <property type="term" value="C:cell envelope"/>
    <property type="evidence" value="ECO:0007669"/>
    <property type="project" value="UniProtKB-SubCell"/>
</dbReference>
<comment type="subcellular location">
    <subcellularLocation>
        <location evidence="1">Cell envelope</location>
    </subcellularLocation>
</comment>
<proteinExistence type="inferred from homology"/>
<evidence type="ECO:0000256" key="4">
    <source>
        <dbReference type="ARBA" id="ARBA00022729"/>
    </source>
</evidence>
<dbReference type="PROSITE" id="PS51257">
    <property type="entry name" value="PROKAR_LIPOPROTEIN"/>
    <property type="match status" value="1"/>
</dbReference>
<keyword evidence="4 5" id="KW-0732">Signal</keyword>